<evidence type="ECO:0000256" key="1">
    <source>
        <dbReference type="SAM" id="Phobius"/>
    </source>
</evidence>
<dbReference type="HOGENOM" id="CLU_2146040_0_0_1"/>
<keyword evidence="1" id="KW-1133">Transmembrane helix</keyword>
<protein>
    <submittedName>
        <fullName evidence="2">Uncharacterized protein</fullName>
    </submittedName>
</protein>
<reference evidence="3" key="1">
    <citation type="journal article" date="2014" name="Proc. Natl. Acad. Sci. U.S.A.">
        <title>Extensive sampling of basidiomycete genomes demonstrates inadequacy of the white-rot/brown-rot paradigm for wood decay fungi.</title>
        <authorList>
            <person name="Riley R."/>
            <person name="Salamov A.A."/>
            <person name="Brown D.W."/>
            <person name="Nagy L.G."/>
            <person name="Floudas D."/>
            <person name="Held B.W."/>
            <person name="Levasseur A."/>
            <person name="Lombard V."/>
            <person name="Morin E."/>
            <person name="Otillar R."/>
            <person name="Lindquist E.A."/>
            <person name="Sun H."/>
            <person name="LaButti K.M."/>
            <person name="Schmutz J."/>
            <person name="Jabbour D."/>
            <person name="Luo H."/>
            <person name="Baker S.E."/>
            <person name="Pisabarro A.G."/>
            <person name="Walton J.D."/>
            <person name="Blanchette R.A."/>
            <person name="Henrissat B."/>
            <person name="Martin F."/>
            <person name="Cullen D."/>
            <person name="Hibbett D.S."/>
            <person name="Grigoriev I.V."/>
        </authorList>
    </citation>
    <scope>NUCLEOTIDE SEQUENCE [LARGE SCALE GENOMIC DNA]</scope>
    <source>
        <strain evidence="3">CBS 339.88</strain>
    </source>
</reference>
<dbReference type="AlphaFoldDB" id="A0A067T6T6"/>
<name>A0A067T6T6_GALM3</name>
<dbReference type="EMBL" id="KL142380">
    <property type="protein sequence ID" value="KDR75629.1"/>
    <property type="molecule type" value="Genomic_DNA"/>
</dbReference>
<organism evidence="2 3">
    <name type="scientific">Galerina marginata (strain CBS 339.88)</name>
    <dbReference type="NCBI Taxonomy" id="685588"/>
    <lineage>
        <taxon>Eukaryota</taxon>
        <taxon>Fungi</taxon>
        <taxon>Dikarya</taxon>
        <taxon>Basidiomycota</taxon>
        <taxon>Agaricomycotina</taxon>
        <taxon>Agaricomycetes</taxon>
        <taxon>Agaricomycetidae</taxon>
        <taxon>Agaricales</taxon>
        <taxon>Agaricineae</taxon>
        <taxon>Strophariaceae</taxon>
        <taxon>Galerina</taxon>
    </lineage>
</organism>
<gene>
    <name evidence="2" type="ORF">GALMADRAFT_491829</name>
</gene>
<keyword evidence="1" id="KW-0812">Transmembrane</keyword>
<keyword evidence="3" id="KW-1185">Reference proteome</keyword>
<sequence length="112" mass="12771">MCFLPLHADPIPINGIGGSKYQMWTVLYPGWGISPRGRGFVVTEEFRTHTVLTMVASIGGLWTILNALFSWFFGRSLLFPLFGESLLHLFYVPLTQARFQHVQVTNLYRHSV</sequence>
<proteinExistence type="predicted"/>
<evidence type="ECO:0000313" key="3">
    <source>
        <dbReference type="Proteomes" id="UP000027222"/>
    </source>
</evidence>
<evidence type="ECO:0000313" key="2">
    <source>
        <dbReference type="EMBL" id="KDR75629.1"/>
    </source>
</evidence>
<keyword evidence="1" id="KW-0472">Membrane</keyword>
<feature type="transmembrane region" description="Helical" evidence="1">
    <location>
        <begin position="51"/>
        <end position="73"/>
    </location>
</feature>
<dbReference type="OrthoDB" id="3227921at2759"/>
<dbReference type="Proteomes" id="UP000027222">
    <property type="component" value="Unassembled WGS sequence"/>
</dbReference>
<accession>A0A067T6T6</accession>